<dbReference type="InterPro" id="IPR017145">
    <property type="entry name" value="Aminobenzoyl-glu_utiliz_pB"/>
</dbReference>
<dbReference type="InterPro" id="IPR002933">
    <property type="entry name" value="Peptidase_M20"/>
</dbReference>
<dbReference type="GO" id="GO:0005737">
    <property type="term" value="C:cytoplasm"/>
    <property type="evidence" value="ECO:0007669"/>
    <property type="project" value="TreeGrafter"/>
</dbReference>
<dbReference type="FunFam" id="3.30.70.360:FF:000004">
    <property type="entry name" value="Peptidase M20 domain-containing protein 2"/>
    <property type="match status" value="1"/>
</dbReference>
<dbReference type="GO" id="GO:0071713">
    <property type="term" value="F:para-aminobenzoyl-glutamate hydrolase activity"/>
    <property type="evidence" value="ECO:0007669"/>
    <property type="project" value="TreeGrafter"/>
</dbReference>
<dbReference type="PANTHER" id="PTHR30575:SF0">
    <property type="entry name" value="XAA-ARG DIPEPTIDASE"/>
    <property type="match status" value="1"/>
</dbReference>
<dbReference type="GO" id="GO:0046657">
    <property type="term" value="P:folic acid catabolic process"/>
    <property type="evidence" value="ECO:0007669"/>
    <property type="project" value="TreeGrafter"/>
</dbReference>
<gene>
    <name evidence="1" type="ORF">IAA17_02465</name>
</gene>
<dbReference type="AlphaFoldDB" id="A0A9D2K5N6"/>
<organism evidence="1 2">
    <name type="scientific">Candidatus Lachnoclostridium stercorigallinarum</name>
    <dbReference type="NCBI Taxonomy" id="2838634"/>
    <lineage>
        <taxon>Bacteria</taxon>
        <taxon>Bacillati</taxon>
        <taxon>Bacillota</taxon>
        <taxon>Clostridia</taxon>
        <taxon>Lachnospirales</taxon>
        <taxon>Lachnospiraceae</taxon>
    </lineage>
</organism>
<reference evidence="1" key="1">
    <citation type="journal article" date="2021" name="PeerJ">
        <title>Extensive microbial diversity within the chicken gut microbiome revealed by metagenomics and culture.</title>
        <authorList>
            <person name="Gilroy R."/>
            <person name="Ravi A."/>
            <person name="Getino M."/>
            <person name="Pursley I."/>
            <person name="Horton D.L."/>
            <person name="Alikhan N.F."/>
            <person name="Baker D."/>
            <person name="Gharbi K."/>
            <person name="Hall N."/>
            <person name="Watson M."/>
            <person name="Adriaenssens E.M."/>
            <person name="Foster-Nyarko E."/>
            <person name="Jarju S."/>
            <person name="Secka A."/>
            <person name="Antonio M."/>
            <person name="Oren A."/>
            <person name="Chaudhuri R.R."/>
            <person name="La Ragione R."/>
            <person name="Hildebrand F."/>
            <person name="Pallen M.J."/>
        </authorList>
    </citation>
    <scope>NUCLEOTIDE SEQUENCE</scope>
    <source>
        <strain evidence="1">ChiBcec1-1093</strain>
    </source>
</reference>
<dbReference type="InterPro" id="IPR036264">
    <property type="entry name" value="Bact_exopeptidase_dim_dom"/>
</dbReference>
<dbReference type="Gene3D" id="3.30.70.360">
    <property type="match status" value="1"/>
</dbReference>
<dbReference type="Proteomes" id="UP000824101">
    <property type="component" value="Unassembled WGS sequence"/>
</dbReference>
<protein>
    <submittedName>
        <fullName evidence="1">Amidohydrolase</fullName>
    </submittedName>
</protein>
<dbReference type="SUPFAM" id="SSF55031">
    <property type="entry name" value="Bacterial exopeptidase dimerisation domain"/>
    <property type="match status" value="1"/>
</dbReference>
<name>A0A9D2K5N6_9FIRM</name>
<sequence length="472" mass="51073">MTRTEEIKQMVAERQEKLNALNDEIWNYAELYFREEKSSAALIRALKEEGFEVEEKVDGMDTAFIGTWGSGRPVIGILGEFDALPSLSQKAACTVHDEVTPGGNGHGCGHCALGTAALGAAVVAKEYMEKHQIKGTIKYFGCPAEEAGWGKMFLARDGYFDNLDSIYTWHPGTANMIWSAGCLANVCAYFTFKGKTAHAAASPHLGRSALDACELMNVGVNYLREHIVPEARVHYAYQDVGGPAPNVVQNHAQTKYFIRAPKIRQVLEIVDRIKDIAKGAALMTGTEVEIDIPAGMCDFVSNEALSRVLADAFQSVGAPAFDDADRALAGEFFKNYSDAEIEACLDRMSPAYADPDQYRNSPLIEDVAPYVKNPSYLFGSTDVGDASYCCPTAQFNAACYANGTADHSWQATAMAGSSITHKAVACAAAVLALAAVNTIEDEELLKKAHEEYVKATGGKYICPVGKDAKPRI</sequence>
<comment type="caution">
    <text evidence="1">The sequence shown here is derived from an EMBL/GenBank/DDBJ whole genome shotgun (WGS) entry which is preliminary data.</text>
</comment>
<dbReference type="Pfam" id="PF01546">
    <property type="entry name" value="Peptidase_M20"/>
    <property type="match status" value="1"/>
</dbReference>
<dbReference type="SUPFAM" id="SSF53187">
    <property type="entry name" value="Zn-dependent exopeptidases"/>
    <property type="match status" value="1"/>
</dbReference>
<evidence type="ECO:0000313" key="2">
    <source>
        <dbReference type="Proteomes" id="UP000824101"/>
    </source>
</evidence>
<dbReference type="GO" id="GO:0016805">
    <property type="term" value="F:dipeptidase activity"/>
    <property type="evidence" value="ECO:0007669"/>
    <property type="project" value="TreeGrafter"/>
</dbReference>
<dbReference type="InterPro" id="IPR052030">
    <property type="entry name" value="Peptidase_M20/M20A_hydrolases"/>
</dbReference>
<dbReference type="InterPro" id="IPR017439">
    <property type="entry name" value="Amidohydrolase"/>
</dbReference>
<dbReference type="NCBIfam" id="TIGR01891">
    <property type="entry name" value="amidohydrolases"/>
    <property type="match status" value="1"/>
</dbReference>
<dbReference type="Gene3D" id="3.40.630.10">
    <property type="entry name" value="Zn peptidases"/>
    <property type="match status" value="1"/>
</dbReference>
<proteinExistence type="predicted"/>
<dbReference type="EMBL" id="DXBC01000040">
    <property type="protein sequence ID" value="HIZ78638.1"/>
    <property type="molecule type" value="Genomic_DNA"/>
</dbReference>
<accession>A0A9D2K5N6</accession>
<dbReference type="PIRSF" id="PIRSF037227">
    <property type="entry name" value="Aminobenzoyl-glu_utiliz_pB"/>
    <property type="match status" value="1"/>
</dbReference>
<dbReference type="PANTHER" id="PTHR30575">
    <property type="entry name" value="PEPTIDASE M20"/>
    <property type="match status" value="1"/>
</dbReference>
<reference evidence="1" key="2">
    <citation type="submission" date="2021-04" db="EMBL/GenBank/DDBJ databases">
        <authorList>
            <person name="Gilroy R."/>
        </authorList>
    </citation>
    <scope>NUCLEOTIDE SEQUENCE</scope>
    <source>
        <strain evidence="1">ChiBcec1-1093</strain>
    </source>
</reference>
<evidence type="ECO:0000313" key="1">
    <source>
        <dbReference type="EMBL" id="HIZ78638.1"/>
    </source>
</evidence>